<gene>
    <name evidence="1" type="ORF">HA050_01275</name>
</gene>
<dbReference type="Pfam" id="PF18934">
    <property type="entry name" value="DUF5682"/>
    <property type="match status" value="1"/>
</dbReference>
<organism evidence="1 2">
    <name type="scientific">Iodobacter violaceini</name>
    <dbReference type="NCBI Taxonomy" id="3044271"/>
    <lineage>
        <taxon>Bacteria</taxon>
        <taxon>Pseudomonadati</taxon>
        <taxon>Pseudomonadota</taxon>
        <taxon>Betaproteobacteria</taxon>
        <taxon>Neisseriales</taxon>
        <taxon>Chitinibacteraceae</taxon>
        <taxon>Iodobacter</taxon>
    </lineage>
</organism>
<protein>
    <submittedName>
        <fullName evidence="1">Uncharacterized protein</fullName>
    </submittedName>
</protein>
<evidence type="ECO:0000313" key="1">
    <source>
        <dbReference type="EMBL" id="NHQ84749.1"/>
    </source>
</evidence>
<dbReference type="EMBL" id="JAAOLX010000001">
    <property type="protein sequence ID" value="NHQ84749.1"/>
    <property type="molecule type" value="Genomic_DNA"/>
</dbReference>
<keyword evidence="2" id="KW-1185">Reference proteome</keyword>
<accession>A0ABX0KRU3</accession>
<sequence length="792" mass="86573">MSHSVEIIGVRHHSPACARLVARRIQDSRPAWVLIEGPADFNSRLDELFLAHTLPLAIYSFCSASSQLHRASWSPFAEYSPEWQALHTGRACGARLAFIDLPAWHDAFAGISNRYADISDSEQEQLACSYEAKLSQQLGIEGRDALWDHLFEAAESEDLATHLSQYFIHLRGDDPGSGSNQAREEMMARWIAWAAQHGSVLVVCGGYHAPALAKRWPLLTGFSPASPPPGIPSLAECIEERPEQDITTGSYLLPYTSKRLDAFHGYASGMPSPAFQQAVWDQGLLQAGNTLLQTIMQRLRHKKLPASTADLQAVHLRTQALARLRGHETPLRHDYLDALAGSLVRDALDAPLPWTYRGPLRKGTDPVLVEMMDVLAGDQTGQLAKNTPLPALYHAVQNELNQMQLQTSAVITLALLDPPDRQKSRVLHRLAILQIPGFKRISGPNWAMSGERTEQWQLSAPLEQQAALIEAAIYGATLQDAAIGRMEEQLATSTGTQDLARLLNRAAQAGLAHFSQGLLRQLQTAICAESRFEALGQPLAICHGLYRHGSELDMADAPALLDLLHITLDRLLWLAEAHGSVTAQDFNAHLAAWQALRLLLRDAKASIGQPLGELPVTRTLAVCERKARHPQAAAVSRGAALGCLLSVGHEQNASEIHAAITLLAGLPANALGDALQGLLALARHELIDAEGFISTLNQLICQFDDEDFVQALPALRAAFAWLPSLERGHLARQILQLHHSPLSQSSLTAVPCNIAPELFAANQQKEKQAISKLQQWGCISMHPIDGQRSLND</sequence>
<dbReference type="RefSeq" id="WP_166821063.1">
    <property type="nucleotide sequence ID" value="NZ_JAAOLX010000001.1"/>
</dbReference>
<dbReference type="Proteomes" id="UP000712570">
    <property type="component" value="Unassembled WGS sequence"/>
</dbReference>
<comment type="caution">
    <text evidence="1">The sequence shown here is derived from an EMBL/GenBank/DDBJ whole genome shotgun (WGS) entry which is preliminary data.</text>
</comment>
<reference evidence="1 2" key="1">
    <citation type="submission" date="2020-03" db="EMBL/GenBank/DDBJ databases">
        <title>Draft genome sequence of environmentally isolated violet-colored cultures.</title>
        <authorList>
            <person name="Wilson H.S."/>
        </authorList>
    </citation>
    <scope>NUCLEOTIDE SEQUENCE [LARGE SCALE GENOMIC DNA]</scope>
    <source>
        <strain evidence="1 2">HSC-16F04</strain>
    </source>
</reference>
<proteinExistence type="predicted"/>
<name>A0ABX0KRU3_9NEIS</name>
<dbReference type="InterPro" id="IPR043737">
    <property type="entry name" value="DUF5682"/>
</dbReference>
<evidence type="ECO:0000313" key="2">
    <source>
        <dbReference type="Proteomes" id="UP000712570"/>
    </source>
</evidence>